<evidence type="ECO:0000313" key="2">
    <source>
        <dbReference type="Proteomes" id="UP001183390"/>
    </source>
</evidence>
<keyword evidence="2" id="KW-1185">Reference proteome</keyword>
<protein>
    <submittedName>
        <fullName evidence="1">Uncharacterized protein</fullName>
    </submittedName>
</protein>
<accession>A0ABU2M9C4</accession>
<name>A0ABU2M9C4_9ACTN</name>
<sequence length="324" mass="35448">MSETHHPHDILLYTDDPTLASGVRRSGADLAGIIVVDSPAVLFAEMDARPDALVLVDPRSGRDTVDLTPSWWEGPKAGPPGAGGPARTGLGVLVDLHRQGVTDRCRAFFPFGRFRPQEHPYAAACAWLLGPERVVHSVPSSALLDRSTLFLDEGGGGAGTEGVFVEDTRLLAEHTALLFQAMEKSLAAPWGSFALWLRCPWASSSSRAELDRGRRLEKSHSLRSWIEKIERSRGNLRSLAVLLGVDMVAMAIRHKELSRHIGLLEMFAGNPVPDNGRELYHFVQERIEFFREDACTEAWEIVRGGLGRAPVNQGKDGPVPALGR</sequence>
<dbReference type="Proteomes" id="UP001183390">
    <property type="component" value="Unassembled WGS sequence"/>
</dbReference>
<reference evidence="2" key="1">
    <citation type="submission" date="2023-07" db="EMBL/GenBank/DDBJ databases">
        <title>30 novel species of actinomycetes from the DSMZ collection.</title>
        <authorList>
            <person name="Nouioui I."/>
        </authorList>
    </citation>
    <scope>NUCLEOTIDE SEQUENCE [LARGE SCALE GENOMIC DNA]</scope>
    <source>
        <strain evidence="2">DSM 44743</strain>
    </source>
</reference>
<evidence type="ECO:0000313" key="1">
    <source>
        <dbReference type="EMBL" id="MDT0329273.1"/>
    </source>
</evidence>
<proteinExistence type="predicted"/>
<dbReference type="RefSeq" id="WP_311511930.1">
    <property type="nucleotide sequence ID" value="NZ_JAVREP010000007.1"/>
</dbReference>
<comment type="caution">
    <text evidence="1">The sequence shown here is derived from an EMBL/GenBank/DDBJ whole genome shotgun (WGS) entry which is preliminary data.</text>
</comment>
<organism evidence="1 2">
    <name type="scientific">Nocardiopsis lambiniae</name>
    <dbReference type="NCBI Taxonomy" id="3075539"/>
    <lineage>
        <taxon>Bacteria</taxon>
        <taxon>Bacillati</taxon>
        <taxon>Actinomycetota</taxon>
        <taxon>Actinomycetes</taxon>
        <taxon>Streptosporangiales</taxon>
        <taxon>Nocardiopsidaceae</taxon>
        <taxon>Nocardiopsis</taxon>
    </lineage>
</organism>
<dbReference type="EMBL" id="JAVREP010000007">
    <property type="protein sequence ID" value="MDT0329273.1"/>
    <property type="molecule type" value="Genomic_DNA"/>
</dbReference>
<gene>
    <name evidence="1" type="ORF">RM479_12705</name>
</gene>